<dbReference type="GO" id="GO:0003677">
    <property type="term" value="F:DNA binding"/>
    <property type="evidence" value="ECO:0007669"/>
    <property type="project" value="UniProtKB-UniRule"/>
</dbReference>
<evidence type="ECO:0000313" key="6">
    <source>
        <dbReference type="EMBL" id="VTR96757.1"/>
    </source>
</evidence>
<dbReference type="InterPro" id="IPR054156">
    <property type="entry name" value="YxaF_TetR_C"/>
</dbReference>
<dbReference type="AlphaFoldDB" id="A0A6P2D755"/>
<evidence type="ECO:0000256" key="2">
    <source>
        <dbReference type="ARBA" id="ARBA00023125"/>
    </source>
</evidence>
<evidence type="ECO:0000313" key="7">
    <source>
        <dbReference type="Proteomes" id="UP000464178"/>
    </source>
</evidence>
<dbReference type="Gene3D" id="1.10.357.10">
    <property type="entry name" value="Tetracycline Repressor, domain 2"/>
    <property type="match status" value="1"/>
</dbReference>
<reference evidence="6 7" key="1">
    <citation type="submission" date="2019-05" db="EMBL/GenBank/DDBJ databases">
        <authorList>
            <consortium name="Science for Life Laboratories"/>
        </authorList>
    </citation>
    <scope>NUCLEOTIDE SEQUENCE [LARGE SCALE GENOMIC DNA]</scope>
    <source>
        <strain evidence="6">Soil9</strain>
    </source>
</reference>
<dbReference type="InterPro" id="IPR036271">
    <property type="entry name" value="Tet_transcr_reg_TetR-rel_C_sf"/>
</dbReference>
<dbReference type="PANTHER" id="PTHR47506:SF1">
    <property type="entry name" value="HTH-TYPE TRANSCRIPTIONAL REGULATOR YJDC"/>
    <property type="match status" value="1"/>
</dbReference>
<dbReference type="Pfam" id="PF00440">
    <property type="entry name" value="TetR_N"/>
    <property type="match status" value="1"/>
</dbReference>
<dbReference type="RefSeq" id="WP_162670900.1">
    <property type="nucleotide sequence ID" value="NZ_LR593886.1"/>
</dbReference>
<dbReference type="SUPFAM" id="SSF48498">
    <property type="entry name" value="Tetracyclin repressor-like, C-terminal domain"/>
    <property type="match status" value="1"/>
</dbReference>
<organism evidence="6 7">
    <name type="scientific">Gemmata massiliana</name>
    <dbReference type="NCBI Taxonomy" id="1210884"/>
    <lineage>
        <taxon>Bacteria</taxon>
        <taxon>Pseudomonadati</taxon>
        <taxon>Planctomycetota</taxon>
        <taxon>Planctomycetia</taxon>
        <taxon>Gemmatales</taxon>
        <taxon>Gemmataceae</taxon>
        <taxon>Gemmata</taxon>
    </lineage>
</organism>
<keyword evidence="3" id="KW-0804">Transcription</keyword>
<sequence>MHTGRTKSVTELFGLPDPPKTGRERLVATAVDLFYRHGFGAVGIERVIEAAGVTKTTFYKHFKGKDDLMVAAVRRRDEWESQAWGRAVRAIAGERPAEQFLAMLDVMDVWFNDSDFRGCMFANTAAEFPNPHDPVHQAAAEYKRRTRDSRRDLAQAAGADEAGAEAFADCFTALVEGALVLRQIFGRNDAARVVRPAVELLISTYLRETPTNAN</sequence>
<evidence type="ECO:0000259" key="5">
    <source>
        <dbReference type="PROSITE" id="PS50977"/>
    </source>
</evidence>
<evidence type="ECO:0000256" key="1">
    <source>
        <dbReference type="ARBA" id="ARBA00023015"/>
    </source>
</evidence>
<feature type="domain" description="HTH tetR-type" evidence="5">
    <location>
        <begin position="20"/>
        <end position="80"/>
    </location>
</feature>
<dbReference type="KEGG" id="gms:SOIL9_10610"/>
<name>A0A6P2D755_9BACT</name>
<dbReference type="PROSITE" id="PS50977">
    <property type="entry name" value="HTH_TETR_2"/>
    <property type="match status" value="1"/>
</dbReference>
<dbReference type="InterPro" id="IPR001647">
    <property type="entry name" value="HTH_TetR"/>
</dbReference>
<keyword evidence="7" id="KW-1185">Reference proteome</keyword>
<dbReference type="Proteomes" id="UP000464178">
    <property type="component" value="Chromosome"/>
</dbReference>
<dbReference type="PANTHER" id="PTHR47506">
    <property type="entry name" value="TRANSCRIPTIONAL REGULATORY PROTEIN"/>
    <property type="match status" value="1"/>
</dbReference>
<keyword evidence="2 4" id="KW-0238">DNA-binding</keyword>
<accession>A0A6P2D755</accession>
<dbReference type="Pfam" id="PF21993">
    <property type="entry name" value="TetR_C_13_2"/>
    <property type="match status" value="1"/>
</dbReference>
<evidence type="ECO:0000256" key="4">
    <source>
        <dbReference type="PROSITE-ProRule" id="PRU00335"/>
    </source>
</evidence>
<feature type="DNA-binding region" description="H-T-H motif" evidence="4">
    <location>
        <begin position="43"/>
        <end position="62"/>
    </location>
</feature>
<proteinExistence type="predicted"/>
<evidence type="ECO:0000256" key="3">
    <source>
        <dbReference type="ARBA" id="ARBA00023163"/>
    </source>
</evidence>
<dbReference type="EMBL" id="LR593886">
    <property type="protein sequence ID" value="VTR96757.1"/>
    <property type="molecule type" value="Genomic_DNA"/>
</dbReference>
<gene>
    <name evidence="6" type="ORF">SOIL9_10610</name>
</gene>
<dbReference type="SUPFAM" id="SSF46689">
    <property type="entry name" value="Homeodomain-like"/>
    <property type="match status" value="1"/>
</dbReference>
<protein>
    <recommendedName>
        <fullName evidence="5">HTH tetR-type domain-containing protein</fullName>
    </recommendedName>
</protein>
<dbReference type="InterPro" id="IPR009057">
    <property type="entry name" value="Homeodomain-like_sf"/>
</dbReference>
<keyword evidence="1" id="KW-0805">Transcription regulation</keyword>
<dbReference type="PRINTS" id="PR00455">
    <property type="entry name" value="HTHTETR"/>
</dbReference>